<sequence length="89" mass="10104">MVVRTELLVCRSSSIQCINEKLEHNEFMTHQSVRGLLQQAKWVSGSLALLKQGFCNHDIDVEFSPALLLRLKFYDLLKSGSNYEAGLYA</sequence>
<comment type="caution">
    <text evidence="1">The sequence shown here is derived from an EMBL/GenBank/DDBJ whole genome shotgun (WGS) entry which is preliminary data.</text>
</comment>
<proteinExistence type="predicted"/>
<gene>
    <name evidence="1" type="ORF">VNO78_12379</name>
</gene>
<dbReference type="EMBL" id="JAYMYS010000003">
    <property type="protein sequence ID" value="KAK7401067.1"/>
    <property type="molecule type" value="Genomic_DNA"/>
</dbReference>
<evidence type="ECO:0000313" key="1">
    <source>
        <dbReference type="EMBL" id="KAK7401067.1"/>
    </source>
</evidence>
<organism evidence="1 2">
    <name type="scientific">Psophocarpus tetragonolobus</name>
    <name type="common">Winged bean</name>
    <name type="synonym">Dolichos tetragonolobus</name>
    <dbReference type="NCBI Taxonomy" id="3891"/>
    <lineage>
        <taxon>Eukaryota</taxon>
        <taxon>Viridiplantae</taxon>
        <taxon>Streptophyta</taxon>
        <taxon>Embryophyta</taxon>
        <taxon>Tracheophyta</taxon>
        <taxon>Spermatophyta</taxon>
        <taxon>Magnoliopsida</taxon>
        <taxon>eudicotyledons</taxon>
        <taxon>Gunneridae</taxon>
        <taxon>Pentapetalae</taxon>
        <taxon>rosids</taxon>
        <taxon>fabids</taxon>
        <taxon>Fabales</taxon>
        <taxon>Fabaceae</taxon>
        <taxon>Papilionoideae</taxon>
        <taxon>50 kb inversion clade</taxon>
        <taxon>NPAAA clade</taxon>
        <taxon>indigoferoid/millettioid clade</taxon>
        <taxon>Phaseoleae</taxon>
        <taxon>Psophocarpus</taxon>
    </lineage>
</organism>
<dbReference type="Proteomes" id="UP001386955">
    <property type="component" value="Unassembled WGS sequence"/>
</dbReference>
<reference evidence="1 2" key="1">
    <citation type="submission" date="2024-01" db="EMBL/GenBank/DDBJ databases">
        <title>The genomes of 5 underutilized Papilionoideae crops provide insights into root nodulation and disease resistanc.</title>
        <authorList>
            <person name="Jiang F."/>
        </authorList>
    </citation>
    <scope>NUCLEOTIDE SEQUENCE [LARGE SCALE GENOMIC DNA]</scope>
    <source>
        <strain evidence="1">DUOXIRENSHENG_FW03</strain>
        <tissue evidence="1">Leaves</tissue>
    </source>
</reference>
<dbReference type="AlphaFoldDB" id="A0AAN9SN92"/>
<keyword evidence="2" id="KW-1185">Reference proteome</keyword>
<accession>A0AAN9SN92</accession>
<protein>
    <submittedName>
        <fullName evidence="1">Uncharacterized protein</fullName>
    </submittedName>
</protein>
<name>A0AAN9SN92_PSOTE</name>
<evidence type="ECO:0000313" key="2">
    <source>
        <dbReference type="Proteomes" id="UP001386955"/>
    </source>
</evidence>